<keyword evidence="3" id="KW-1185">Reference proteome</keyword>
<evidence type="ECO:0000313" key="3">
    <source>
        <dbReference type="Proteomes" id="UP001157974"/>
    </source>
</evidence>
<dbReference type="Proteomes" id="UP001157974">
    <property type="component" value="Unassembled WGS sequence"/>
</dbReference>
<sequence>MIAFGFSVGRNALSRRVEDKCLSGRRNKRVVPSMIRGFPNEFNNSPNAEGRERLIGELVDFPCVFTFKIIGKNEGEFVADILDSVSTCVNIQQEKLKHSFRDKGSYRSITLDVPCNTADQVYSIYAAIDRDPRVKFKF</sequence>
<name>A0AAV8URP3_9RHOD</name>
<dbReference type="EMBL" id="JAMWBK010000005">
    <property type="protein sequence ID" value="KAJ8905193.1"/>
    <property type="molecule type" value="Genomic_DNA"/>
</dbReference>
<dbReference type="GO" id="GO:0005829">
    <property type="term" value="C:cytosol"/>
    <property type="evidence" value="ECO:0007669"/>
    <property type="project" value="TreeGrafter"/>
</dbReference>
<dbReference type="SUPFAM" id="SSF117991">
    <property type="entry name" value="YbeD/HP0495-like"/>
    <property type="match status" value="1"/>
</dbReference>
<protein>
    <recommendedName>
        <fullName evidence="4">DUF493 domain-containing protein</fullName>
    </recommendedName>
</protein>
<comment type="caution">
    <text evidence="2">The sequence shown here is derived from an EMBL/GenBank/DDBJ whole genome shotgun (WGS) entry which is preliminary data.</text>
</comment>
<evidence type="ECO:0000313" key="2">
    <source>
        <dbReference type="EMBL" id="KAJ8905193.1"/>
    </source>
</evidence>
<dbReference type="Gene3D" id="3.30.70.260">
    <property type="match status" value="1"/>
</dbReference>
<organism evidence="2 3">
    <name type="scientific">Rhodosorus marinus</name>
    <dbReference type="NCBI Taxonomy" id="101924"/>
    <lineage>
        <taxon>Eukaryota</taxon>
        <taxon>Rhodophyta</taxon>
        <taxon>Stylonematophyceae</taxon>
        <taxon>Stylonematales</taxon>
        <taxon>Stylonemataceae</taxon>
        <taxon>Rhodosorus</taxon>
    </lineage>
</organism>
<dbReference type="Pfam" id="PF04359">
    <property type="entry name" value="DUF493"/>
    <property type="match status" value="1"/>
</dbReference>
<dbReference type="PANTHER" id="PTHR38036:SF1">
    <property type="entry name" value="UPF0250 PROTEIN YBED"/>
    <property type="match status" value="1"/>
</dbReference>
<dbReference type="InterPro" id="IPR007454">
    <property type="entry name" value="UPF0250_YbeD-like"/>
</dbReference>
<evidence type="ECO:0000256" key="1">
    <source>
        <dbReference type="ARBA" id="ARBA00008460"/>
    </source>
</evidence>
<reference evidence="2 3" key="1">
    <citation type="journal article" date="2023" name="Nat. Commun.">
        <title>Origin of minicircular mitochondrial genomes in red algae.</title>
        <authorList>
            <person name="Lee Y."/>
            <person name="Cho C.H."/>
            <person name="Lee Y.M."/>
            <person name="Park S.I."/>
            <person name="Yang J.H."/>
            <person name="West J.A."/>
            <person name="Bhattacharya D."/>
            <person name="Yoon H.S."/>
        </authorList>
    </citation>
    <scope>NUCLEOTIDE SEQUENCE [LARGE SCALE GENOMIC DNA]</scope>
    <source>
        <strain evidence="2 3">CCMP1338</strain>
        <tissue evidence="2">Whole cell</tissue>
    </source>
</reference>
<dbReference type="PANTHER" id="PTHR38036">
    <property type="entry name" value="UPF0250 PROTEIN YBED"/>
    <property type="match status" value="1"/>
</dbReference>
<comment type="similarity">
    <text evidence="1">Belongs to the UPF0250 family.</text>
</comment>
<evidence type="ECO:0008006" key="4">
    <source>
        <dbReference type="Google" id="ProtNLM"/>
    </source>
</evidence>
<accession>A0AAV8URP3</accession>
<proteinExistence type="inferred from homology"/>
<gene>
    <name evidence="2" type="ORF">NDN08_001702</name>
</gene>
<dbReference type="AlphaFoldDB" id="A0AAV8URP3"/>
<dbReference type="InterPro" id="IPR027471">
    <property type="entry name" value="YbeD-like_sf"/>
</dbReference>